<dbReference type="AlphaFoldDB" id="A0A5K1E0L8"/>
<evidence type="ECO:0000313" key="2">
    <source>
        <dbReference type="EMBL" id="VVW44702.1"/>
    </source>
</evidence>
<reference evidence="2" key="1">
    <citation type="submission" date="2019-09" db="EMBL/GenBank/DDBJ databases">
        <authorList>
            <person name="Zhang L."/>
        </authorList>
    </citation>
    <scope>NUCLEOTIDE SEQUENCE</scope>
</reference>
<dbReference type="EMBL" id="LR721784">
    <property type="protein sequence ID" value="VVW44702.1"/>
    <property type="molecule type" value="Genomic_DNA"/>
</dbReference>
<evidence type="ECO:0008006" key="3">
    <source>
        <dbReference type="Google" id="ProtNLM"/>
    </source>
</evidence>
<accession>A0A5K1E0L8</accession>
<organism evidence="2">
    <name type="scientific">Nymphaea colorata</name>
    <name type="common">pocket water lily</name>
    <dbReference type="NCBI Taxonomy" id="210225"/>
    <lineage>
        <taxon>Eukaryota</taxon>
        <taxon>Viridiplantae</taxon>
        <taxon>Streptophyta</taxon>
        <taxon>Embryophyta</taxon>
        <taxon>Tracheophyta</taxon>
        <taxon>Spermatophyta</taxon>
        <taxon>Magnoliopsida</taxon>
        <taxon>Nymphaeales</taxon>
        <taxon>Nymphaeaceae</taxon>
        <taxon>Nymphaea</taxon>
    </lineage>
</organism>
<protein>
    <recommendedName>
        <fullName evidence="3">Pentacotripeptide-repeat region of PRORP domain-containing protein</fullName>
    </recommendedName>
</protein>
<dbReference type="InterPro" id="IPR011990">
    <property type="entry name" value="TPR-like_helical_dom_sf"/>
</dbReference>
<dbReference type="Gene3D" id="1.25.40.10">
    <property type="entry name" value="Tetratricopeptide repeat domain"/>
    <property type="match status" value="1"/>
</dbReference>
<proteinExistence type="predicted"/>
<dbReference type="PANTHER" id="PTHR47493">
    <property type="entry name" value="OS08G0520200 PROTEIN"/>
    <property type="match status" value="1"/>
</dbReference>
<evidence type="ECO:0000256" key="1">
    <source>
        <dbReference type="SAM" id="MobiDB-lite"/>
    </source>
</evidence>
<sequence length="409" mass="45238">MATISLSASFNAGLVSRYRSSPSSPSVPVTLRRRSPLIRAAPPTSTKHRPTEKSMIRSDPVDVSRRKHNATDQLSSALRFLKEEAGLEEAKHFLKQLEGDNLDCQAIAFLIQAYGRLGLYDDLSRFAKSVGHLLDEATYNLLLVEFASAGLVGKMEEHARRLLSARLPLKPKTKTAMLEAYANLGCLQKMDDAFFANRNRSTFVPGDRLVRKMAMVYLQNYRFSRLEDLGRQVSLRAGRRTPLACCLELLSHACILSRKGMDAVAREVKAAGVWADDASFANAVALAYLKMKDPKSLSWWLASQFRILPHGGGDGVRPDMVTFGVAMDGYSSGLLGDGGVLQQWVKRGFLNEAAATRTDPLVIAAFGKGAFHRACEERYMTLHLNSREKELSSCSYQELLRLVSVHLGV</sequence>
<name>A0A5K1E0L8_9MAGN</name>
<dbReference type="OrthoDB" id="185373at2759"/>
<dbReference type="PANTHER" id="PTHR47493:SF3">
    <property type="entry name" value="PENTACOTRIPEPTIDE-REPEAT REGION OF PRORP DOMAIN-CONTAINING PROTEIN"/>
    <property type="match status" value="1"/>
</dbReference>
<feature type="compositionally biased region" description="Low complexity" evidence="1">
    <location>
        <begin position="17"/>
        <end position="30"/>
    </location>
</feature>
<dbReference type="Gramene" id="NC6G0254410.1">
    <property type="protein sequence ID" value="NC6G0254410.1:cds"/>
    <property type="gene ID" value="NC6G0254410"/>
</dbReference>
<feature type="compositionally biased region" description="Basic and acidic residues" evidence="1">
    <location>
        <begin position="49"/>
        <end position="64"/>
    </location>
</feature>
<gene>
    <name evidence="2" type="ORF">NYM_LOCUS21986</name>
</gene>
<feature type="region of interest" description="Disordered" evidence="1">
    <location>
        <begin position="17"/>
        <end position="68"/>
    </location>
</feature>